<protein>
    <submittedName>
        <fullName evidence="1">Uncharacterized protein</fullName>
    </submittedName>
</protein>
<accession>A0A653BQC9</accession>
<evidence type="ECO:0000313" key="1">
    <source>
        <dbReference type="EMBL" id="VEN37798.1"/>
    </source>
</evidence>
<name>A0A653BQC9_CALMS</name>
<dbReference type="AlphaFoldDB" id="A0A653BQC9"/>
<gene>
    <name evidence="1" type="ORF">CALMAC_LOCUS2921</name>
</gene>
<proteinExistence type="predicted"/>
<dbReference type="Proteomes" id="UP000410492">
    <property type="component" value="Unassembled WGS sequence"/>
</dbReference>
<dbReference type="EMBL" id="CAACVG010003808">
    <property type="protein sequence ID" value="VEN37798.1"/>
    <property type="molecule type" value="Genomic_DNA"/>
</dbReference>
<evidence type="ECO:0000313" key="2">
    <source>
        <dbReference type="Proteomes" id="UP000410492"/>
    </source>
</evidence>
<reference evidence="1 2" key="1">
    <citation type="submission" date="2019-01" db="EMBL/GenBank/DDBJ databases">
        <authorList>
            <person name="Sayadi A."/>
        </authorList>
    </citation>
    <scope>NUCLEOTIDE SEQUENCE [LARGE SCALE GENOMIC DNA]</scope>
</reference>
<keyword evidence="2" id="KW-1185">Reference proteome</keyword>
<dbReference type="OrthoDB" id="443318at2759"/>
<sequence>MVEYPLDLVTLDDLSAEAMLESSQRIEQLAEIFRQKQEPLSDPGPPSALPMTVKKSNFFIQAFVLFTRCATLNQ</sequence>
<organism evidence="1 2">
    <name type="scientific">Callosobruchus maculatus</name>
    <name type="common">Southern cowpea weevil</name>
    <name type="synonym">Pulse bruchid</name>
    <dbReference type="NCBI Taxonomy" id="64391"/>
    <lineage>
        <taxon>Eukaryota</taxon>
        <taxon>Metazoa</taxon>
        <taxon>Ecdysozoa</taxon>
        <taxon>Arthropoda</taxon>
        <taxon>Hexapoda</taxon>
        <taxon>Insecta</taxon>
        <taxon>Pterygota</taxon>
        <taxon>Neoptera</taxon>
        <taxon>Endopterygota</taxon>
        <taxon>Coleoptera</taxon>
        <taxon>Polyphaga</taxon>
        <taxon>Cucujiformia</taxon>
        <taxon>Chrysomeloidea</taxon>
        <taxon>Chrysomelidae</taxon>
        <taxon>Bruchinae</taxon>
        <taxon>Bruchini</taxon>
        <taxon>Callosobruchus</taxon>
    </lineage>
</organism>